<protein>
    <submittedName>
        <fullName evidence="8">TonB-dependent receptor</fullName>
    </submittedName>
</protein>
<evidence type="ECO:0000313" key="8">
    <source>
        <dbReference type="EMBL" id="MDC7693702.1"/>
    </source>
</evidence>
<keyword evidence="2 4" id="KW-0472">Membrane</keyword>
<dbReference type="Pfam" id="PF00593">
    <property type="entry name" value="TonB_dep_Rec_b-barrel"/>
    <property type="match status" value="1"/>
</dbReference>
<keyword evidence="4" id="KW-0798">TonB box</keyword>
<dbReference type="SUPFAM" id="SSF56935">
    <property type="entry name" value="Porins"/>
    <property type="match status" value="1"/>
</dbReference>
<keyword evidence="9" id="KW-1185">Reference proteome</keyword>
<comment type="similarity">
    <text evidence="4">Belongs to the TonB-dependent receptor family.</text>
</comment>
<dbReference type="Proteomes" id="UP001216595">
    <property type="component" value="Unassembled WGS sequence"/>
</dbReference>
<dbReference type="PANTHER" id="PTHR40980">
    <property type="entry name" value="PLUG DOMAIN-CONTAINING PROTEIN"/>
    <property type="match status" value="1"/>
</dbReference>
<feature type="chain" id="PRO_5045957941" evidence="5">
    <location>
        <begin position="31"/>
        <end position="1195"/>
    </location>
</feature>
<dbReference type="Pfam" id="PF07715">
    <property type="entry name" value="Plug"/>
    <property type="match status" value="1"/>
</dbReference>
<evidence type="ECO:0000256" key="5">
    <source>
        <dbReference type="SAM" id="SignalP"/>
    </source>
</evidence>
<evidence type="ECO:0000256" key="4">
    <source>
        <dbReference type="RuleBase" id="RU003357"/>
    </source>
</evidence>
<dbReference type="EMBL" id="JAQQKW010000002">
    <property type="protein sequence ID" value="MDC7693702.1"/>
    <property type="molecule type" value="Genomic_DNA"/>
</dbReference>
<evidence type="ECO:0000259" key="7">
    <source>
        <dbReference type="Pfam" id="PF07715"/>
    </source>
</evidence>
<proteinExistence type="inferred from homology"/>
<keyword evidence="5" id="KW-0732">Signal</keyword>
<sequence>MLRPVSRAFCLSTASLAALSVALLGGEAVAQTASNTSAAPQQDIETIVVSGVRASLKRAQDVKRDAVNVIEAVTPNDLGQFDDNSVADVLQRVPGVQIERDDAATDGDRISIRGLGPNFVQTSFMGRTPMSSGSEGQRNIRSFNFDTVPQELINGLIVAKTPTADFIEQGLAGSVDINILKPLDARFAKKKNMFASVEARATYSDLAKTTKPRLSFVVGGRNKDKTFGWYLSGLHSEQDAPTYQVQNRDGYTPGGTANRATFRVDTNGDGIYNNGDTFYTNGVSSCTTAPAIAGVAVVTTGPNANNAVACDNTQFDIFNGILSSTLLTKQQTRDAVGLALQWRPKQGVDITFDYQHSENDNQNQRYTLNTSLNSGSGTGGAVPINNATAFFAPNSIIIDTTGGPTANPYIRGWNGAGLIGYLGSEGSGTSDLATATNTNFRDVLQVTTSTGNFSNKTVTDMAGLNFKFTGDKWSNTTDISASRNKYNQSFTVIELRQRYRNAFRLGDIGFNIIDGYPVVTNLDKLNIAAVPVTTDVFNSASCATRICVEYNQTGSLGLGATAADQYRNAYNGLFSLGSQVRRRETQFDGTNYGIRTDFKYDFDDGFFQSVIFGLRFSESEIDSVTSVVRRYAGNMRSTALGANCTATDGIACISAAQSAFVKAITQNASGGVDTVTLAPGTPAQINILKINADGACAANPGFCTDTLANGGLIARPNSSFTYKERIVAPYVGLNFKSRFMGAPFRGSIGVRLASTRWESTAGQVANYNIVIPTTGGGPTVAQCKNSAQLSLVAGACPTISIVTGSTRVNTNTGVMAANGSFPATATAPLTRGLTSEGDTYLDEIYFATVPGSLRNPNTISVEGNYVDALPSFNLNFSLTENMRLRLGIGYVVSRPDPFQISPVASVSLTDNDAYEQSIASSIVAAMAGGVPYEQAVQSTAVKTALATSTANIITAGNPEIKPFRAKNYDLTFEYYTPNDGSIVVSAFYKDVKDFIIQALMDDVVFVDGYNFDSTIDANTTALTGKPIPFRVRKYINYSDAEVYGYEFNVNQPFTFLPRPFDGMGINFNYTYVDSKFDKDVGNYGFGFPGSSKDNVNAVLYYGDKLFDVRLAYNYRSAYIRALAGTGSQSNLTRFTAPQKKLDLSITYKPTPNLQVRLNATNLTDQDRYDYSFSESAVMDRFASEKVYTLSLRYRY</sequence>
<feature type="domain" description="TonB-dependent receptor-like beta-barrel" evidence="6">
    <location>
        <begin position="857"/>
        <end position="1162"/>
    </location>
</feature>
<evidence type="ECO:0000259" key="6">
    <source>
        <dbReference type="Pfam" id="PF00593"/>
    </source>
</evidence>
<dbReference type="InterPro" id="IPR037066">
    <property type="entry name" value="Plug_dom_sf"/>
</dbReference>
<evidence type="ECO:0000256" key="3">
    <source>
        <dbReference type="ARBA" id="ARBA00023237"/>
    </source>
</evidence>
<name>A0ABT5ICI3_9CAUL</name>
<dbReference type="InterPro" id="IPR000531">
    <property type="entry name" value="Beta-barrel_TonB"/>
</dbReference>
<dbReference type="RefSeq" id="WP_272740452.1">
    <property type="nucleotide sequence ID" value="NZ_JAQQKW010000002.1"/>
</dbReference>
<dbReference type="Gene3D" id="2.40.170.20">
    <property type="entry name" value="TonB-dependent receptor, beta-barrel domain"/>
    <property type="match status" value="1"/>
</dbReference>
<keyword evidence="8" id="KW-0675">Receptor</keyword>
<dbReference type="InterPro" id="IPR036942">
    <property type="entry name" value="Beta-barrel_TonB_sf"/>
</dbReference>
<accession>A0ABT5ICI3</accession>
<evidence type="ECO:0000313" key="9">
    <source>
        <dbReference type="Proteomes" id="UP001216595"/>
    </source>
</evidence>
<gene>
    <name evidence="8" type="ORF">PQU94_05335</name>
</gene>
<dbReference type="InterPro" id="IPR010104">
    <property type="entry name" value="TonB_rcpt_bac"/>
</dbReference>
<dbReference type="PANTHER" id="PTHR40980:SF3">
    <property type="entry name" value="TONB-DEPENDENT RECEPTOR-LIKE BETA-BARREL DOMAIN-CONTAINING PROTEIN"/>
    <property type="match status" value="1"/>
</dbReference>
<comment type="subcellular location">
    <subcellularLocation>
        <location evidence="1 4">Cell outer membrane</location>
    </subcellularLocation>
</comment>
<dbReference type="NCBIfam" id="TIGR01782">
    <property type="entry name" value="TonB-Xanth-Caul"/>
    <property type="match status" value="1"/>
</dbReference>
<dbReference type="InterPro" id="IPR012910">
    <property type="entry name" value="Plug_dom"/>
</dbReference>
<feature type="signal peptide" evidence="5">
    <location>
        <begin position="1"/>
        <end position="30"/>
    </location>
</feature>
<keyword evidence="3" id="KW-0998">Cell outer membrane</keyword>
<dbReference type="Gene3D" id="2.170.130.10">
    <property type="entry name" value="TonB-dependent receptor, plug domain"/>
    <property type="match status" value="1"/>
</dbReference>
<organism evidence="8 9">
    <name type="scientific">Asticcacaulis currens</name>
    <dbReference type="NCBI Taxonomy" id="2984210"/>
    <lineage>
        <taxon>Bacteria</taxon>
        <taxon>Pseudomonadati</taxon>
        <taxon>Pseudomonadota</taxon>
        <taxon>Alphaproteobacteria</taxon>
        <taxon>Caulobacterales</taxon>
        <taxon>Caulobacteraceae</taxon>
        <taxon>Asticcacaulis</taxon>
    </lineage>
</organism>
<comment type="caution">
    <text evidence="8">The sequence shown here is derived from an EMBL/GenBank/DDBJ whole genome shotgun (WGS) entry which is preliminary data.</text>
</comment>
<evidence type="ECO:0000256" key="1">
    <source>
        <dbReference type="ARBA" id="ARBA00004442"/>
    </source>
</evidence>
<reference evidence="8 9" key="1">
    <citation type="submission" date="2023-01" db="EMBL/GenBank/DDBJ databases">
        <title>Novel species of the genus Asticcacaulis isolated from rivers.</title>
        <authorList>
            <person name="Lu H."/>
        </authorList>
    </citation>
    <scope>NUCLEOTIDE SEQUENCE [LARGE SCALE GENOMIC DNA]</scope>
    <source>
        <strain evidence="8 9">DXS10W</strain>
    </source>
</reference>
<feature type="domain" description="TonB-dependent receptor plug" evidence="7">
    <location>
        <begin position="63"/>
        <end position="163"/>
    </location>
</feature>
<evidence type="ECO:0000256" key="2">
    <source>
        <dbReference type="ARBA" id="ARBA00023136"/>
    </source>
</evidence>